<keyword evidence="3" id="KW-1185">Reference proteome</keyword>
<gene>
    <name evidence="2" type="ORF">GGQ64_000643</name>
</gene>
<dbReference type="Proteomes" id="UP000574761">
    <property type="component" value="Unassembled WGS sequence"/>
</dbReference>
<sequence length="162" mass="16477">MASALVYLVLIASIGTGLNAGLFFIFSACIMAALGRLPASGGIAAMNAINDVIQNPLFFVVFLGTAVVALAILVVAFLQGTPGSGFAIAAALVFLVGTIGVTIVVNVPMNDALAAVSPQSAEAASLWSGYLANWTAWNHVRTATSLASLVLFVLAYGRMASA</sequence>
<keyword evidence="1" id="KW-1133">Transmembrane helix</keyword>
<dbReference type="RefSeq" id="WP_183798935.1">
    <property type="nucleotide sequence ID" value="NZ_JACIEE010000001.1"/>
</dbReference>
<dbReference type="AlphaFoldDB" id="A0A7W6GHU0"/>
<dbReference type="EMBL" id="JACIEE010000001">
    <property type="protein sequence ID" value="MBB3975467.1"/>
    <property type="molecule type" value="Genomic_DNA"/>
</dbReference>
<evidence type="ECO:0000256" key="1">
    <source>
        <dbReference type="SAM" id="Phobius"/>
    </source>
</evidence>
<evidence type="ECO:0000313" key="3">
    <source>
        <dbReference type="Proteomes" id="UP000574761"/>
    </source>
</evidence>
<accession>A0A7W6GHU0</accession>
<reference evidence="2 3" key="1">
    <citation type="submission" date="2020-08" db="EMBL/GenBank/DDBJ databases">
        <title>Genomic Encyclopedia of Type Strains, Phase IV (KMG-IV): sequencing the most valuable type-strain genomes for metagenomic binning, comparative biology and taxonomic classification.</title>
        <authorList>
            <person name="Goeker M."/>
        </authorList>
    </citation>
    <scope>NUCLEOTIDE SEQUENCE [LARGE SCALE GENOMIC DNA]</scope>
    <source>
        <strain evidence="2 3">DSM 100211</strain>
    </source>
</reference>
<feature type="transmembrane region" description="Helical" evidence="1">
    <location>
        <begin position="57"/>
        <end position="78"/>
    </location>
</feature>
<dbReference type="Pfam" id="PF08592">
    <property type="entry name" value="Anthrone_oxy"/>
    <property type="match status" value="1"/>
</dbReference>
<evidence type="ECO:0000313" key="2">
    <source>
        <dbReference type="EMBL" id="MBB3975467.1"/>
    </source>
</evidence>
<keyword evidence="1" id="KW-0472">Membrane</keyword>
<proteinExistence type="predicted"/>
<keyword evidence="1" id="KW-0812">Transmembrane</keyword>
<name>A0A7W6GHU0_9HYPH</name>
<organism evidence="2 3">
    <name type="scientific">Mycoplana azooxidifex</name>
    <dbReference type="NCBI Taxonomy" id="1636188"/>
    <lineage>
        <taxon>Bacteria</taxon>
        <taxon>Pseudomonadati</taxon>
        <taxon>Pseudomonadota</taxon>
        <taxon>Alphaproteobacteria</taxon>
        <taxon>Hyphomicrobiales</taxon>
        <taxon>Rhizobiaceae</taxon>
        <taxon>Mycoplana</taxon>
    </lineage>
</organism>
<protein>
    <submittedName>
        <fullName evidence="2">Putative membrane protein</fullName>
    </submittedName>
</protein>
<feature type="transmembrane region" description="Helical" evidence="1">
    <location>
        <begin position="7"/>
        <end position="37"/>
    </location>
</feature>
<dbReference type="InterPro" id="IPR013901">
    <property type="entry name" value="Anthrone_oxy"/>
</dbReference>
<feature type="transmembrane region" description="Helical" evidence="1">
    <location>
        <begin position="85"/>
        <end position="105"/>
    </location>
</feature>
<feature type="transmembrane region" description="Helical" evidence="1">
    <location>
        <begin position="136"/>
        <end position="156"/>
    </location>
</feature>
<comment type="caution">
    <text evidence="2">The sequence shown here is derived from an EMBL/GenBank/DDBJ whole genome shotgun (WGS) entry which is preliminary data.</text>
</comment>